<dbReference type="HOGENOM" id="CLU_1966545_0_0_11"/>
<name>R4YW31_9ACTN</name>
<evidence type="ECO:0000313" key="3">
    <source>
        <dbReference type="EMBL" id="CCM62075.1"/>
    </source>
</evidence>
<sequence length="127" mass="13775">MRRLIRSEFRKLTTTKMPLALLGVLILFAIINAFIVIAFASNGFILAALFGAIAVTREDGNHTVIPTFLAELAREQPISRMPATPAGLSRAQAWGFSVPGRRATGGPRSSRRFNAACSTPVRPPTLR</sequence>
<keyword evidence="2" id="KW-1133">Transmembrane helix</keyword>
<dbReference type="EMBL" id="CANL01000001">
    <property type="protein sequence ID" value="CCM62075.1"/>
    <property type="molecule type" value="Genomic_DNA"/>
</dbReference>
<feature type="transmembrane region" description="Helical" evidence="2">
    <location>
        <begin position="21"/>
        <end position="54"/>
    </location>
</feature>
<evidence type="ECO:0000313" key="4">
    <source>
        <dbReference type="Proteomes" id="UP000018291"/>
    </source>
</evidence>
<evidence type="ECO:0000256" key="2">
    <source>
        <dbReference type="SAM" id="Phobius"/>
    </source>
</evidence>
<reference evidence="3 4" key="1">
    <citation type="journal article" date="2013" name="ISME J.">
        <title>Metabolic model for the filamentous 'Candidatus Microthrix parvicella' based on genomic and metagenomic analyses.</title>
        <authorList>
            <person name="Jon McIlroy S."/>
            <person name="Kristiansen R."/>
            <person name="Albertsen M."/>
            <person name="Michael Karst S."/>
            <person name="Rossetti S."/>
            <person name="Lund Nielsen J."/>
            <person name="Tandoi V."/>
            <person name="James Seviour R."/>
            <person name="Nielsen P.H."/>
        </authorList>
    </citation>
    <scope>NUCLEOTIDE SEQUENCE [LARGE SCALE GENOMIC DNA]</scope>
    <source>
        <strain evidence="3 4">RN1</strain>
    </source>
</reference>
<keyword evidence="4" id="KW-1185">Reference proteome</keyword>
<dbReference type="Proteomes" id="UP000018291">
    <property type="component" value="Unassembled WGS sequence"/>
</dbReference>
<accession>R4YW31</accession>
<keyword evidence="2" id="KW-0812">Transmembrane</keyword>
<dbReference type="AlphaFoldDB" id="R4YW31"/>
<comment type="caution">
    <text evidence="3">The sequence shown here is derived from an EMBL/GenBank/DDBJ whole genome shotgun (WGS) entry which is preliminary data.</text>
</comment>
<feature type="region of interest" description="Disordered" evidence="1">
    <location>
        <begin position="98"/>
        <end position="127"/>
    </location>
</feature>
<evidence type="ECO:0000256" key="1">
    <source>
        <dbReference type="SAM" id="MobiDB-lite"/>
    </source>
</evidence>
<keyword evidence="2" id="KW-0472">Membrane</keyword>
<proteinExistence type="predicted"/>
<organism evidence="3 4">
    <name type="scientific">Candidatus Neomicrothrix parvicella RN1</name>
    <dbReference type="NCBI Taxonomy" id="1229780"/>
    <lineage>
        <taxon>Bacteria</taxon>
        <taxon>Bacillati</taxon>
        <taxon>Actinomycetota</taxon>
        <taxon>Acidimicrobiia</taxon>
        <taxon>Acidimicrobiales</taxon>
        <taxon>Microthrixaceae</taxon>
        <taxon>Candidatus Neomicrothrix</taxon>
    </lineage>
</organism>
<protein>
    <submittedName>
        <fullName evidence="3">Uncharacterized protein</fullName>
    </submittedName>
</protein>
<dbReference type="STRING" id="1229780.BN381_10306"/>
<gene>
    <name evidence="3" type="ORF">BN381_10306</name>
</gene>